<evidence type="ECO:0000313" key="2">
    <source>
        <dbReference type="Proteomes" id="UP000032266"/>
    </source>
</evidence>
<accession>A0A0C5VJK1</accession>
<proteinExistence type="predicted"/>
<name>A0A0C5VJK1_9GAMM</name>
<organism evidence="1 2">
    <name type="scientific">Gynuella sunshinyii YC6258</name>
    <dbReference type="NCBI Taxonomy" id="1445510"/>
    <lineage>
        <taxon>Bacteria</taxon>
        <taxon>Pseudomonadati</taxon>
        <taxon>Pseudomonadota</taxon>
        <taxon>Gammaproteobacteria</taxon>
        <taxon>Oceanospirillales</taxon>
        <taxon>Saccharospirillaceae</taxon>
        <taxon>Gynuella</taxon>
    </lineage>
</organism>
<dbReference type="KEGG" id="gsn:YC6258_02784"/>
<dbReference type="STRING" id="1445510.YC6258_02784"/>
<sequence>MNLTELLVLASKNELSERTAIEHARSHNLTLAQFANMFALALAQSYREQRYDFAFCDNAANWLFGFMTDETFLASNNNTLPSPAYDVYLAFDAGEYHHRGDDKDVVAEEKYTKPLILEILSRQYV</sequence>
<dbReference type="AlphaFoldDB" id="A0A0C5VJK1"/>
<dbReference type="OrthoDB" id="1495661at2"/>
<protein>
    <submittedName>
        <fullName evidence="1">Uncharacterized protein</fullName>
    </submittedName>
</protein>
<dbReference type="RefSeq" id="WP_052830244.1">
    <property type="nucleotide sequence ID" value="NZ_CP007142.1"/>
</dbReference>
<evidence type="ECO:0000313" key="1">
    <source>
        <dbReference type="EMBL" id="AJQ94822.1"/>
    </source>
</evidence>
<dbReference type="Proteomes" id="UP000032266">
    <property type="component" value="Chromosome"/>
</dbReference>
<dbReference type="EMBL" id="CP007142">
    <property type="protein sequence ID" value="AJQ94822.1"/>
    <property type="molecule type" value="Genomic_DNA"/>
</dbReference>
<keyword evidence="2" id="KW-1185">Reference proteome</keyword>
<gene>
    <name evidence="1" type="ORF">YC6258_02784</name>
</gene>
<dbReference type="HOGENOM" id="CLU_159344_0_0_6"/>
<reference evidence="1 2" key="1">
    <citation type="submission" date="2014-01" db="EMBL/GenBank/DDBJ databases">
        <title>Full genme sequencing of cellulolytic bacterium Gynuella sunshinyii YC6258T gen. nov., sp. nov.</title>
        <authorList>
            <person name="Khan H."/>
            <person name="Chung E.J."/>
            <person name="Chung Y.R."/>
        </authorList>
    </citation>
    <scope>NUCLEOTIDE SEQUENCE [LARGE SCALE GENOMIC DNA]</scope>
    <source>
        <strain evidence="1 2">YC6258</strain>
    </source>
</reference>